<evidence type="ECO:0000313" key="2">
    <source>
        <dbReference type="EMBL" id="KAJ7616010.1"/>
    </source>
</evidence>
<keyword evidence="3" id="KW-1185">Reference proteome</keyword>
<keyword evidence="1" id="KW-1133">Transmembrane helix</keyword>
<dbReference type="AlphaFoldDB" id="A0AAD7BB09"/>
<feature type="transmembrane region" description="Helical" evidence="1">
    <location>
        <begin position="65"/>
        <end position="84"/>
    </location>
</feature>
<evidence type="ECO:0000256" key="1">
    <source>
        <dbReference type="SAM" id="Phobius"/>
    </source>
</evidence>
<feature type="non-terminal residue" evidence="2">
    <location>
        <position position="1"/>
    </location>
</feature>
<name>A0AAD7BB09_9AGAR</name>
<gene>
    <name evidence="2" type="ORF">FB45DRAFT_1064180</name>
</gene>
<accession>A0AAD7BB09</accession>
<keyword evidence="1" id="KW-0472">Membrane</keyword>
<sequence>MIAARGQLGCALSHKLLRPWSTIPPTHHYTPLHDTTLSPLVVFENHAFYAPTSLRHDSQSIEQRTYNLCTYLLATTLLILILLFHELRACLYHLALLYGTRIDSG</sequence>
<keyword evidence="1" id="KW-0812">Transmembrane</keyword>
<evidence type="ECO:0000313" key="3">
    <source>
        <dbReference type="Proteomes" id="UP001221142"/>
    </source>
</evidence>
<dbReference type="Proteomes" id="UP001221142">
    <property type="component" value="Unassembled WGS sequence"/>
</dbReference>
<organism evidence="2 3">
    <name type="scientific">Roridomyces roridus</name>
    <dbReference type="NCBI Taxonomy" id="1738132"/>
    <lineage>
        <taxon>Eukaryota</taxon>
        <taxon>Fungi</taxon>
        <taxon>Dikarya</taxon>
        <taxon>Basidiomycota</taxon>
        <taxon>Agaricomycotina</taxon>
        <taxon>Agaricomycetes</taxon>
        <taxon>Agaricomycetidae</taxon>
        <taxon>Agaricales</taxon>
        <taxon>Marasmiineae</taxon>
        <taxon>Mycenaceae</taxon>
        <taxon>Roridomyces</taxon>
    </lineage>
</organism>
<protein>
    <submittedName>
        <fullName evidence="2">Uncharacterized protein</fullName>
    </submittedName>
</protein>
<comment type="caution">
    <text evidence="2">The sequence shown here is derived from an EMBL/GenBank/DDBJ whole genome shotgun (WGS) entry which is preliminary data.</text>
</comment>
<dbReference type="EMBL" id="JARKIF010000023">
    <property type="protein sequence ID" value="KAJ7616010.1"/>
    <property type="molecule type" value="Genomic_DNA"/>
</dbReference>
<proteinExistence type="predicted"/>
<reference evidence="2" key="1">
    <citation type="submission" date="2023-03" db="EMBL/GenBank/DDBJ databases">
        <title>Massive genome expansion in bonnet fungi (Mycena s.s.) driven by repeated elements and novel gene families across ecological guilds.</title>
        <authorList>
            <consortium name="Lawrence Berkeley National Laboratory"/>
            <person name="Harder C.B."/>
            <person name="Miyauchi S."/>
            <person name="Viragh M."/>
            <person name="Kuo A."/>
            <person name="Thoen E."/>
            <person name="Andreopoulos B."/>
            <person name="Lu D."/>
            <person name="Skrede I."/>
            <person name="Drula E."/>
            <person name="Henrissat B."/>
            <person name="Morin E."/>
            <person name="Kohler A."/>
            <person name="Barry K."/>
            <person name="LaButti K."/>
            <person name="Morin E."/>
            <person name="Salamov A."/>
            <person name="Lipzen A."/>
            <person name="Mereny Z."/>
            <person name="Hegedus B."/>
            <person name="Baldrian P."/>
            <person name="Stursova M."/>
            <person name="Weitz H."/>
            <person name="Taylor A."/>
            <person name="Grigoriev I.V."/>
            <person name="Nagy L.G."/>
            <person name="Martin F."/>
            <person name="Kauserud H."/>
        </authorList>
    </citation>
    <scope>NUCLEOTIDE SEQUENCE</scope>
    <source>
        <strain evidence="2">9284</strain>
    </source>
</reference>